<dbReference type="GO" id="GO:0005737">
    <property type="term" value="C:cytoplasm"/>
    <property type="evidence" value="ECO:0007669"/>
    <property type="project" value="TreeGrafter"/>
</dbReference>
<evidence type="ECO:0000313" key="4">
    <source>
        <dbReference type="Proteomes" id="UP001206925"/>
    </source>
</evidence>
<dbReference type="EC" id="2.3.2.27" evidence="1"/>
<dbReference type="InterPro" id="IPR013083">
    <property type="entry name" value="Znf_RING/FYVE/PHD"/>
</dbReference>
<keyword evidence="1" id="KW-0863">Zinc-finger</keyword>
<comment type="similarity">
    <text evidence="1">Belongs to the E3 ubiquitin-protein ligase UBR1-like family.</text>
</comment>
<reference evidence="3" key="1">
    <citation type="submission" date="2022-06" db="EMBL/GenBank/DDBJ databases">
        <title>Uncovering the hologenomic basis of an extraordinary plant invasion.</title>
        <authorList>
            <person name="Bieker V.C."/>
            <person name="Martin M.D."/>
            <person name="Gilbert T."/>
            <person name="Hodgins K."/>
            <person name="Battlay P."/>
            <person name="Petersen B."/>
            <person name="Wilson J."/>
        </authorList>
    </citation>
    <scope>NUCLEOTIDE SEQUENCE</scope>
    <source>
        <strain evidence="3">AA19_3_7</strain>
        <tissue evidence="3">Leaf</tissue>
    </source>
</reference>
<dbReference type="Proteomes" id="UP001206925">
    <property type="component" value="Unassembled WGS sequence"/>
</dbReference>
<keyword evidence="1" id="KW-0833">Ubl conjugation pathway</keyword>
<dbReference type="CDD" id="cd16482">
    <property type="entry name" value="RING-H2_UBR1-like"/>
    <property type="match status" value="1"/>
</dbReference>
<feature type="region of interest" description="Disordered" evidence="2">
    <location>
        <begin position="84"/>
        <end position="113"/>
    </location>
</feature>
<keyword evidence="1" id="KW-0862">Zinc</keyword>
<dbReference type="GO" id="GO:0008270">
    <property type="term" value="F:zinc ion binding"/>
    <property type="evidence" value="ECO:0007669"/>
    <property type="project" value="UniProtKB-UniRule"/>
</dbReference>
<dbReference type="AlphaFoldDB" id="A0AAD5CY37"/>
<keyword evidence="1" id="KW-0808">Transferase</keyword>
<comment type="caution">
    <text evidence="3">The sequence shown here is derived from an EMBL/GenBank/DDBJ whole genome shotgun (WGS) entry which is preliminary data.</text>
</comment>
<feature type="compositionally biased region" description="Low complexity" evidence="2">
    <location>
        <begin position="84"/>
        <end position="94"/>
    </location>
</feature>
<dbReference type="InterPro" id="IPR039164">
    <property type="entry name" value="UBR1-like"/>
</dbReference>
<comment type="function">
    <text evidence="1">Ubiquitin ligase protein which is a component of the N-end rule pathway. Recognizes and binds to proteins bearing specific N-terminal residues that are destabilizing according to the N-end rule, leading to their ubiquitination and subsequent degradation.</text>
</comment>
<organism evidence="3 4">
    <name type="scientific">Ambrosia artemisiifolia</name>
    <name type="common">Common ragweed</name>
    <dbReference type="NCBI Taxonomy" id="4212"/>
    <lineage>
        <taxon>Eukaryota</taxon>
        <taxon>Viridiplantae</taxon>
        <taxon>Streptophyta</taxon>
        <taxon>Embryophyta</taxon>
        <taxon>Tracheophyta</taxon>
        <taxon>Spermatophyta</taxon>
        <taxon>Magnoliopsida</taxon>
        <taxon>eudicotyledons</taxon>
        <taxon>Gunneridae</taxon>
        <taxon>Pentapetalae</taxon>
        <taxon>asterids</taxon>
        <taxon>campanulids</taxon>
        <taxon>Asterales</taxon>
        <taxon>Asteraceae</taxon>
        <taxon>Asteroideae</taxon>
        <taxon>Heliantheae alliance</taxon>
        <taxon>Heliantheae</taxon>
        <taxon>Ambrosia</taxon>
    </lineage>
</organism>
<comment type="catalytic activity">
    <reaction evidence="1">
        <text>S-ubiquitinyl-[E2 ubiquitin-conjugating enzyme]-L-cysteine + [acceptor protein]-L-lysine = [E2 ubiquitin-conjugating enzyme]-L-cysteine + N(6)-ubiquitinyl-[acceptor protein]-L-lysine.</text>
        <dbReference type="EC" id="2.3.2.27"/>
    </reaction>
</comment>
<evidence type="ECO:0000256" key="2">
    <source>
        <dbReference type="SAM" id="MobiDB-lite"/>
    </source>
</evidence>
<comment type="pathway">
    <text evidence="1">Protein modification; protein ubiquitination.</text>
</comment>
<evidence type="ECO:0000256" key="1">
    <source>
        <dbReference type="RuleBase" id="RU366018"/>
    </source>
</evidence>
<dbReference type="Gene3D" id="3.30.40.10">
    <property type="entry name" value="Zinc/RING finger domain, C3HC4 (zinc finger)"/>
    <property type="match status" value="1"/>
</dbReference>
<gene>
    <name evidence="3" type="ORF">M8C21_021205</name>
</gene>
<dbReference type="GO" id="GO:0061630">
    <property type="term" value="F:ubiquitin protein ligase activity"/>
    <property type="evidence" value="ECO:0007669"/>
    <property type="project" value="UniProtKB-UniRule"/>
</dbReference>
<feature type="non-terminal residue" evidence="3">
    <location>
        <position position="1"/>
    </location>
</feature>
<accession>A0AAD5CY37</accession>
<dbReference type="PANTHER" id="PTHR21497:SF53">
    <property type="entry name" value="E3 UBIQUITIN-PROTEIN LIGASE PRT6"/>
    <property type="match status" value="1"/>
</dbReference>
<sequence length="476" mass="52294">MDNPIPLLGYAGEEISTGFNDGHDHQSLLSLLVLLMRKTEKENMYSFDISSLIKILLQKFAELDSGCLKKLQILAPEFDTLLSNSKPSSDTSNSAFISDSDKQKAKSRKRQAAIMEKMKAQQAKFMENISLTAESDLNSSSLAEETVSDVANDSDGQEQQICSLCHDANSDSPVSFLIFLQKSKVASLLDKGSPSWEKQVQRSGKEKASVNDGTFNKLETLTPSRLMDLVQNAVNEFASTDLPHELDAFLDFIKIKFPSLQNVHFPQSSHDDTSHTATSLGDAFEESMYTDMLRILDNDLMKGKDLSSAGCHSSSDSSSNESLLLGIYIASLFNEIMNNPSPSETGGSHSNTTPSLVTLGMTYNGFESSDWNGIYVSSCGHAVHHGCLDHYLRSLKERNTRRTDLEGGQSVDLNQEEFLCPVCRGLANSVLPDLPKEETKNGWQSKSQNLLSTDASDVSFLRRSLSLLQAAADVSR</sequence>
<dbReference type="GO" id="GO:0000151">
    <property type="term" value="C:ubiquitin ligase complex"/>
    <property type="evidence" value="ECO:0007669"/>
    <property type="project" value="TreeGrafter"/>
</dbReference>
<name>A0AAD5CY37_AMBAR</name>
<dbReference type="GO" id="GO:0016567">
    <property type="term" value="P:protein ubiquitination"/>
    <property type="evidence" value="ECO:0007669"/>
    <property type="project" value="UniProtKB-UniRule"/>
</dbReference>
<dbReference type="GO" id="GO:0071596">
    <property type="term" value="P:ubiquitin-dependent protein catabolic process via the N-end rule pathway"/>
    <property type="evidence" value="ECO:0007669"/>
    <property type="project" value="UniProtKB-UniRule"/>
</dbReference>
<dbReference type="EMBL" id="JAMZMK010006235">
    <property type="protein sequence ID" value="KAI7749987.1"/>
    <property type="molecule type" value="Genomic_DNA"/>
</dbReference>
<dbReference type="PANTHER" id="PTHR21497">
    <property type="entry name" value="UBIQUITIN LIGASE E3 ALPHA-RELATED"/>
    <property type="match status" value="1"/>
</dbReference>
<protein>
    <recommendedName>
        <fullName evidence="1">E3 ubiquitin-protein ligase</fullName>
        <ecNumber evidence="1">2.3.2.27</ecNumber>
    </recommendedName>
</protein>
<proteinExistence type="inferred from homology"/>
<keyword evidence="4" id="KW-1185">Reference proteome</keyword>
<evidence type="ECO:0000313" key="3">
    <source>
        <dbReference type="EMBL" id="KAI7749987.1"/>
    </source>
</evidence>
<keyword evidence="1" id="KW-0479">Metal-binding</keyword>